<evidence type="ECO:0000256" key="5">
    <source>
        <dbReference type="ARBA" id="ARBA00023136"/>
    </source>
</evidence>
<name>A0A146KLS8_9EUKA</name>
<comment type="subcellular location">
    <subcellularLocation>
        <location evidence="1">Membrane</location>
        <topology evidence="1">Lipid-anchor</topology>
    </subcellularLocation>
</comment>
<dbReference type="InterPro" id="IPR027417">
    <property type="entry name" value="P-loop_NTPase"/>
</dbReference>
<evidence type="ECO:0000256" key="3">
    <source>
        <dbReference type="ARBA" id="ARBA00022741"/>
    </source>
</evidence>
<comment type="similarity">
    <text evidence="2">Belongs to the small GTPase superfamily. Rab family.</text>
</comment>
<dbReference type="GO" id="GO:0016020">
    <property type="term" value="C:membrane"/>
    <property type="evidence" value="ECO:0007669"/>
    <property type="project" value="UniProtKB-SubCell"/>
</dbReference>
<evidence type="ECO:0000256" key="4">
    <source>
        <dbReference type="ARBA" id="ARBA00023134"/>
    </source>
</evidence>
<keyword evidence="5" id="KW-0472">Membrane</keyword>
<dbReference type="PROSITE" id="PS51420">
    <property type="entry name" value="RHO"/>
    <property type="match status" value="1"/>
</dbReference>
<dbReference type="InterPro" id="IPR050209">
    <property type="entry name" value="Rab_GTPases_membrane_traffic"/>
</dbReference>
<dbReference type="FunFam" id="3.40.50.300:FF:000274">
    <property type="entry name" value="ras-related protein RABA5a"/>
    <property type="match status" value="1"/>
</dbReference>
<dbReference type="PANTHER" id="PTHR47979">
    <property type="entry name" value="DRAB11-RELATED"/>
    <property type="match status" value="1"/>
</dbReference>
<keyword evidence="4" id="KW-0342">GTP-binding</keyword>
<dbReference type="SUPFAM" id="SSF52540">
    <property type="entry name" value="P-loop containing nucleoside triphosphate hydrolases"/>
    <property type="match status" value="1"/>
</dbReference>
<keyword evidence="3" id="KW-0547">Nucleotide-binding</keyword>
<dbReference type="EMBL" id="GDID01000487">
    <property type="protein sequence ID" value="JAP96119.1"/>
    <property type="molecule type" value="Transcribed_RNA"/>
</dbReference>
<organism evidence="8">
    <name type="scientific">Trepomonas sp. PC1</name>
    <dbReference type="NCBI Taxonomy" id="1076344"/>
    <lineage>
        <taxon>Eukaryota</taxon>
        <taxon>Metamonada</taxon>
        <taxon>Diplomonadida</taxon>
        <taxon>Hexamitidae</taxon>
        <taxon>Hexamitinae</taxon>
        <taxon>Trepomonas</taxon>
    </lineage>
</organism>
<evidence type="ECO:0000256" key="6">
    <source>
        <dbReference type="ARBA" id="ARBA00023288"/>
    </source>
</evidence>
<dbReference type="SMART" id="SM00176">
    <property type="entry name" value="RAN"/>
    <property type="match status" value="1"/>
</dbReference>
<dbReference type="PRINTS" id="PR00449">
    <property type="entry name" value="RASTRNSFRMNG"/>
</dbReference>
<evidence type="ECO:0000256" key="1">
    <source>
        <dbReference type="ARBA" id="ARBA00004635"/>
    </source>
</evidence>
<dbReference type="SMART" id="SM00175">
    <property type="entry name" value="RAB"/>
    <property type="match status" value="1"/>
</dbReference>
<proteinExistence type="inferred from homology"/>
<accession>A0A146KLS8</accession>
<feature type="non-terminal residue" evidence="8">
    <location>
        <position position="1"/>
    </location>
</feature>
<dbReference type="NCBIfam" id="TIGR00231">
    <property type="entry name" value="small_GTP"/>
    <property type="match status" value="1"/>
</dbReference>
<keyword evidence="6" id="KW-0449">Lipoprotein</keyword>
<dbReference type="SMART" id="SM00174">
    <property type="entry name" value="RHO"/>
    <property type="match status" value="1"/>
</dbReference>
<evidence type="ECO:0000256" key="2">
    <source>
        <dbReference type="ARBA" id="ARBA00006270"/>
    </source>
</evidence>
<dbReference type="PROSITE" id="PS51419">
    <property type="entry name" value="RAB"/>
    <property type="match status" value="1"/>
</dbReference>
<keyword evidence="7" id="KW-0636">Prenylation</keyword>
<dbReference type="InterPro" id="IPR005225">
    <property type="entry name" value="Small_GTP-bd"/>
</dbReference>
<dbReference type="InterPro" id="IPR001806">
    <property type="entry name" value="Small_GTPase"/>
</dbReference>
<dbReference type="SMART" id="SM00173">
    <property type="entry name" value="RAS"/>
    <property type="match status" value="1"/>
</dbReference>
<protein>
    <submittedName>
        <fullName evidence="8">Rab11</fullName>
    </submittedName>
</protein>
<dbReference type="AlphaFoldDB" id="A0A146KLS8"/>
<gene>
    <name evidence="8" type="ORF">TPC1_10654</name>
</gene>
<sequence>GEYFDYLFKLIVAGSSGVGKSNIISKFTKNEFTADAQATLGVEFATKTIPLMKNNDQKQVRLQLWDTAGQERYHAIATQYYRGAQGGVLVYDITNRESFDQVEKWAAELWEKAGKDVVAILCGNKCDLEEFRKVEKQEGQNLAEKHGMMFLETSALSGANIEEAFNQLAKLIMNNKTNNETNVEKPQAPIAIEKVEDMKNQGKKGCC</sequence>
<dbReference type="PROSITE" id="PS51421">
    <property type="entry name" value="RAS"/>
    <property type="match status" value="1"/>
</dbReference>
<dbReference type="Pfam" id="PF00071">
    <property type="entry name" value="Ras"/>
    <property type="match status" value="1"/>
</dbReference>
<reference evidence="8" key="1">
    <citation type="submission" date="2015-07" db="EMBL/GenBank/DDBJ databases">
        <title>Adaptation to a free-living lifestyle via gene acquisitions in the diplomonad Trepomonas sp. PC1.</title>
        <authorList>
            <person name="Xu F."/>
            <person name="Jerlstrom-Hultqvist J."/>
            <person name="Kolisko M."/>
            <person name="Simpson A.G.B."/>
            <person name="Roger A.J."/>
            <person name="Svard S.G."/>
            <person name="Andersson J.O."/>
        </authorList>
    </citation>
    <scope>NUCLEOTIDE SEQUENCE</scope>
    <source>
        <strain evidence="8">PC1</strain>
    </source>
</reference>
<dbReference type="Gene3D" id="3.40.50.300">
    <property type="entry name" value="P-loop containing nucleotide triphosphate hydrolases"/>
    <property type="match status" value="1"/>
</dbReference>
<dbReference type="GO" id="GO:0003924">
    <property type="term" value="F:GTPase activity"/>
    <property type="evidence" value="ECO:0007669"/>
    <property type="project" value="InterPro"/>
</dbReference>
<evidence type="ECO:0000256" key="7">
    <source>
        <dbReference type="ARBA" id="ARBA00023289"/>
    </source>
</evidence>
<dbReference type="GO" id="GO:0005525">
    <property type="term" value="F:GTP binding"/>
    <property type="evidence" value="ECO:0007669"/>
    <property type="project" value="UniProtKB-KW"/>
</dbReference>
<evidence type="ECO:0000313" key="8">
    <source>
        <dbReference type="EMBL" id="JAP96119.1"/>
    </source>
</evidence>